<reference evidence="2 3" key="1">
    <citation type="submission" date="2014-04" db="EMBL/GenBank/DDBJ databases">
        <authorList>
            <person name="Hornung B.V."/>
        </authorList>
    </citation>
    <scope>NUCLEOTIDE SEQUENCE [LARGE SCALE GENOMIC DNA]</scope>
    <source>
        <strain evidence="2 3">CRIB</strain>
    </source>
</reference>
<dbReference type="RefSeq" id="WP_180703141.1">
    <property type="nucleotide sequence ID" value="NZ_CAOJQT010000114.1"/>
</dbReference>
<evidence type="ECO:0000313" key="2">
    <source>
        <dbReference type="EMBL" id="CED93425.1"/>
    </source>
</evidence>
<proteinExistence type="predicted"/>
<accession>A0A1V1HZQ6</accession>
<organism evidence="2 3">
    <name type="scientific">Romboutsia ilealis</name>
    <dbReference type="NCBI Taxonomy" id="1115758"/>
    <lineage>
        <taxon>Bacteria</taxon>
        <taxon>Bacillati</taxon>
        <taxon>Bacillota</taxon>
        <taxon>Clostridia</taxon>
        <taxon>Peptostreptococcales</taxon>
        <taxon>Peptostreptococcaceae</taxon>
        <taxon>Romboutsia</taxon>
    </lineage>
</organism>
<keyword evidence="3" id="KW-1185">Reference proteome</keyword>
<dbReference type="Proteomes" id="UP000245622">
    <property type="component" value="Chromosome 1"/>
</dbReference>
<keyword evidence="1" id="KW-0175">Coiled coil</keyword>
<evidence type="ECO:0000256" key="1">
    <source>
        <dbReference type="SAM" id="Coils"/>
    </source>
</evidence>
<gene>
    <name evidence="2" type="ORF">CRIB_672</name>
</gene>
<dbReference type="GeneID" id="82204853"/>
<protein>
    <submittedName>
        <fullName evidence="2">Uncharacterized protein</fullName>
    </submittedName>
</protein>
<sequence>MSHINDMNDMKREVKKTATKAKYMAKEVAEDVKDDLEGAMNIMESKKDELVDMYEQKKFAHDIKKQMKNEMK</sequence>
<name>A0A1V1HZQ6_9FIRM</name>
<evidence type="ECO:0000313" key="3">
    <source>
        <dbReference type="Proteomes" id="UP000245622"/>
    </source>
</evidence>
<dbReference type="AlphaFoldDB" id="A0A1V1HZQ6"/>
<dbReference type="KEGG" id="ril:CRIB_672"/>
<dbReference type="EMBL" id="LN555523">
    <property type="protein sequence ID" value="CED93425.1"/>
    <property type="molecule type" value="Genomic_DNA"/>
</dbReference>
<feature type="coiled-coil region" evidence="1">
    <location>
        <begin position="26"/>
        <end position="53"/>
    </location>
</feature>